<reference evidence="2" key="1">
    <citation type="submission" date="2021-01" db="EMBL/GenBank/DDBJ databases">
        <authorList>
            <consortium name="Genoscope - CEA"/>
            <person name="William W."/>
        </authorList>
    </citation>
    <scope>NUCLEOTIDE SEQUENCE</scope>
</reference>
<evidence type="ECO:0000256" key="1">
    <source>
        <dbReference type="SAM" id="MobiDB-lite"/>
    </source>
</evidence>
<organism evidence="2 3">
    <name type="scientific">Paramecium pentaurelia</name>
    <dbReference type="NCBI Taxonomy" id="43138"/>
    <lineage>
        <taxon>Eukaryota</taxon>
        <taxon>Sar</taxon>
        <taxon>Alveolata</taxon>
        <taxon>Ciliophora</taxon>
        <taxon>Intramacronucleata</taxon>
        <taxon>Oligohymenophorea</taxon>
        <taxon>Peniculida</taxon>
        <taxon>Parameciidae</taxon>
        <taxon>Paramecium</taxon>
    </lineage>
</organism>
<proteinExistence type="predicted"/>
<dbReference type="EMBL" id="CAJJDO010000131">
    <property type="protein sequence ID" value="CAD8202619.1"/>
    <property type="molecule type" value="Genomic_DNA"/>
</dbReference>
<dbReference type="OrthoDB" id="10257153at2759"/>
<gene>
    <name evidence="2" type="ORF">PPENT_87.1.T1310130</name>
</gene>
<accession>A0A8S1XNE0</accession>
<feature type="region of interest" description="Disordered" evidence="1">
    <location>
        <begin position="1"/>
        <end position="28"/>
    </location>
</feature>
<name>A0A8S1XNE0_9CILI</name>
<evidence type="ECO:0000313" key="3">
    <source>
        <dbReference type="Proteomes" id="UP000689195"/>
    </source>
</evidence>
<sequence length="447" mass="53633">MGPKKEAKKNEAELTAERQAERQAENQENKIWTRKSIRIFEEFEDSDQVNKILVSFRQNLYGKKKQEQIKIEIQAVFYDSQFIMTYLPDDDALMIYCYYKNSTCITLRKQWSAEWRVLPNREYFIQIRNFKSYYFYDVDYQKIGSIITERCKIIICQQVYSWRQEASLCLGDQKECSNRYLILILCIIKRIEKECVRQNNEFDIQKQFIFTIYINGRSNLVKSYQNQDGSEQTQNQFNHYGNTGIVTELIIKGSLKIIIQFFFLYKIGLQFTLSVLSRKQKESQLIKEQYLYIKRMVQQQYYFLMVMFQNIKITYRQSPKGVEKILCVIKTDPESESKVYIRDDQTPNYLRQRWPLIHITLRYKIIFEHPNFASVIVTIDKTKQRYGPIIRKQNFQLVQFTVTNLKDLMIVELLSHFTLDQNLKILYALNYMKNYLIISSLSHSLLN</sequence>
<dbReference type="AlphaFoldDB" id="A0A8S1XNE0"/>
<dbReference type="Proteomes" id="UP000689195">
    <property type="component" value="Unassembled WGS sequence"/>
</dbReference>
<evidence type="ECO:0000313" key="2">
    <source>
        <dbReference type="EMBL" id="CAD8202619.1"/>
    </source>
</evidence>
<comment type="caution">
    <text evidence="2">The sequence shown here is derived from an EMBL/GenBank/DDBJ whole genome shotgun (WGS) entry which is preliminary data.</text>
</comment>
<keyword evidence="3" id="KW-1185">Reference proteome</keyword>
<protein>
    <submittedName>
        <fullName evidence="2">Uncharacterized protein</fullName>
    </submittedName>
</protein>